<keyword evidence="3" id="KW-1185">Reference proteome</keyword>
<dbReference type="PANTHER" id="PTHR35567">
    <property type="entry name" value="MALATE DEHYDROGENASE (AFU_ORTHOLOGUE AFUA_2G13800)"/>
    <property type="match status" value="1"/>
</dbReference>
<proteinExistence type="predicted"/>
<evidence type="ECO:0000313" key="3">
    <source>
        <dbReference type="Proteomes" id="UP000758155"/>
    </source>
</evidence>
<dbReference type="Pfam" id="PF11937">
    <property type="entry name" value="DUF3455"/>
    <property type="match status" value="1"/>
</dbReference>
<protein>
    <submittedName>
        <fullName evidence="2">Uncharacterized protein</fullName>
    </submittedName>
</protein>
<dbReference type="EMBL" id="SWKV01000495">
    <property type="protein sequence ID" value="KAF3019453.1"/>
    <property type="molecule type" value="Genomic_DNA"/>
</dbReference>
<gene>
    <name evidence="2" type="ORF">E8E12_000106</name>
</gene>
<evidence type="ECO:0000313" key="2">
    <source>
        <dbReference type="EMBL" id="KAF3019453.1"/>
    </source>
</evidence>
<comment type="caution">
    <text evidence="2">The sequence shown here is derived from an EMBL/GenBank/DDBJ whole genome shotgun (WGS) entry which is preliminary data.</text>
</comment>
<keyword evidence="1" id="KW-0732">Signal</keyword>
<feature type="signal peptide" evidence="1">
    <location>
        <begin position="1"/>
        <end position="21"/>
    </location>
</feature>
<feature type="chain" id="PRO_5040142330" evidence="1">
    <location>
        <begin position="22"/>
        <end position="238"/>
    </location>
</feature>
<reference evidence="2" key="1">
    <citation type="submission" date="2019-04" db="EMBL/GenBank/DDBJ databases">
        <title>Sequencing of skin fungus with MAO and IRED activity.</title>
        <authorList>
            <person name="Marsaioli A.J."/>
            <person name="Bonatto J.M.C."/>
            <person name="Reis Junior O."/>
        </authorList>
    </citation>
    <scope>NUCLEOTIDE SEQUENCE</scope>
    <source>
        <strain evidence="2">28M1</strain>
    </source>
</reference>
<sequence>MYSATLLVLWSLLAILKPVNAEDARGCPLAANVSSLVELIPASTLPCPDGLELKYLLLGIGTQNYTCLSEDEGDTPESAGAIAQLYDIGTPLLHDPLASWVIESVSQVAFLASAGGEQWISNFLPPGFQNSVGRHFFDEEGPMFALDQQGELPCPQIHVKKLHEADAPFSPCSDRLVEPNVRWLLLGDSGGMSRGGVDTVYRLMTAGGSRPATCRGLEPYFGVTYVAQYWMFGSPYGP</sequence>
<organism evidence="2 3">
    <name type="scientific">Didymella heteroderae</name>
    <dbReference type="NCBI Taxonomy" id="1769908"/>
    <lineage>
        <taxon>Eukaryota</taxon>
        <taxon>Fungi</taxon>
        <taxon>Dikarya</taxon>
        <taxon>Ascomycota</taxon>
        <taxon>Pezizomycotina</taxon>
        <taxon>Dothideomycetes</taxon>
        <taxon>Pleosporomycetidae</taxon>
        <taxon>Pleosporales</taxon>
        <taxon>Pleosporineae</taxon>
        <taxon>Didymellaceae</taxon>
        <taxon>Didymella</taxon>
    </lineage>
</organism>
<dbReference type="AlphaFoldDB" id="A0A9P5BTM3"/>
<dbReference type="OrthoDB" id="1859733at2759"/>
<dbReference type="PANTHER" id="PTHR35567:SF1">
    <property type="entry name" value="CONSERVED FUNGAL PROTEIN (AFU_ORTHOLOGUE AFUA_1G14230)"/>
    <property type="match status" value="1"/>
</dbReference>
<dbReference type="InterPro" id="IPR021851">
    <property type="entry name" value="DUF3455"/>
</dbReference>
<accession>A0A9P5BTM3</accession>
<dbReference type="Proteomes" id="UP000758155">
    <property type="component" value="Unassembled WGS sequence"/>
</dbReference>
<evidence type="ECO:0000256" key="1">
    <source>
        <dbReference type="SAM" id="SignalP"/>
    </source>
</evidence>
<name>A0A9P5BTM3_9PLEO</name>